<proteinExistence type="inferred from homology"/>
<dbReference type="Proteomes" id="UP000436694">
    <property type="component" value="Unassembled WGS sequence"/>
</dbReference>
<keyword evidence="2" id="KW-0813">Transport</keyword>
<dbReference type="AlphaFoldDB" id="A0A844AM90"/>
<dbReference type="PANTHER" id="PTHR30574">
    <property type="entry name" value="INNER MEMBRANE PROTEIN YEDE"/>
    <property type="match status" value="1"/>
</dbReference>
<dbReference type="RefSeq" id="WP_153547741.1">
    <property type="nucleotide sequence ID" value="NZ_WIXK01000004.1"/>
</dbReference>
<reference evidence="10 11" key="1">
    <citation type="submission" date="2019-10" db="EMBL/GenBank/DDBJ databases">
        <title>Epibacterium sp. nov., isolated from seawater.</title>
        <authorList>
            <person name="Zhang X."/>
            <person name="Li N."/>
        </authorList>
    </citation>
    <scope>NUCLEOTIDE SEQUENCE [LARGE SCALE GENOMIC DNA]</scope>
    <source>
        <strain evidence="10 11">SM1969</strain>
    </source>
</reference>
<feature type="transmembrane region" description="Helical" evidence="9">
    <location>
        <begin position="119"/>
        <end position="140"/>
    </location>
</feature>
<dbReference type="InterPro" id="IPR007272">
    <property type="entry name" value="Sulf_transp_TsuA/YedE"/>
</dbReference>
<keyword evidence="11" id="KW-1185">Reference proteome</keyword>
<gene>
    <name evidence="10" type="ORF">GG681_10275</name>
</gene>
<feature type="transmembrane region" description="Helical" evidence="9">
    <location>
        <begin position="48"/>
        <end position="70"/>
    </location>
</feature>
<evidence type="ECO:0000256" key="3">
    <source>
        <dbReference type="ARBA" id="ARBA00022475"/>
    </source>
</evidence>
<evidence type="ECO:0000256" key="1">
    <source>
        <dbReference type="ARBA" id="ARBA00004429"/>
    </source>
</evidence>
<accession>A0A844AM90</accession>
<evidence type="ECO:0000256" key="5">
    <source>
        <dbReference type="ARBA" id="ARBA00022692"/>
    </source>
</evidence>
<evidence type="ECO:0000256" key="9">
    <source>
        <dbReference type="SAM" id="Phobius"/>
    </source>
</evidence>
<comment type="caution">
    <text evidence="10">The sequence shown here is derived from an EMBL/GenBank/DDBJ whole genome shotgun (WGS) entry which is preliminary data.</text>
</comment>
<dbReference type="PANTHER" id="PTHR30574:SF1">
    <property type="entry name" value="SULPHUR TRANSPORT DOMAIN-CONTAINING PROTEIN"/>
    <property type="match status" value="1"/>
</dbReference>
<protein>
    <submittedName>
        <fullName evidence="10">YeeE/YedE family protein</fullName>
    </submittedName>
</protein>
<evidence type="ECO:0000256" key="2">
    <source>
        <dbReference type="ARBA" id="ARBA00022448"/>
    </source>
</evidence>
<keyword evidence="6 9" id="KW-1133">Transmembrane helix</keyword>
<evidence type="ECO:0000256" key="4">
    <source>
        <dbReference type="ARBA" id="ARBA00022519"/>
    </source>
</evidence>
<feature type="transmembrane region" description="Helical" evidence="9">
    <location>
        <begin position="82"/>
        <end position="99"/>
    </location>
</feature>
<dbReference type="GO" id="GO:0005886">
    <property type="term" value="C:plasma membrane"/>
    <property type="evidence" value="ECO:0007669"/>
    <property type="project" value="UniProtKB-SubCell"/>
</dbReference>
<keyword evidence="7 9" id="KW-0472">Membrane</keyword>
<feature type="transmembrane region" description="Helical" evidence="9">
    <location>
        <begin position="6"/>
        <end position="27"/>
    </location>
</feature>
<keyword evidence="3" id="KW-1003">Cell membrane</keyword>
<comment type="subcellular location">
    <subcellularLocation>
        <location evidence="1">Cell inner membrane</location>
        <topology evidence="1">Multi-pass membrane protein</topology>
    </subcellularLocation>
</comment>
<dbReference type="EMBL" id="WIXK01000004">
    <property type="protein sequence ID" value="MQY43029.1"/>
    <property type="molecule type" value="Genomic_DNA"/>
</dbReference>
<name>A0A844AM90_9RHOB</name>
<comment type="similarity">
    <text evidence="8">Belongs to the TsuA/YedE (TC 9.B.102) family.</text>
</comment>
<evidence type="ECO:0000313" key="11">
    <source>
        <dbReference type="Proteomes" id="UP000436694"/>
    </source>
</evidence>
<evidence type="ECO:0000256" key="8">
    <source>
        <dbReference type="ARBA" id="ARBA00035655"/>
    </source>
</evidence>
<keyword evidence="5 9" id="KW-0812">Transmembrane</keyword>
<keyword evidence="4" id="KW-0997">Cell inner membrane</keyword>
<organism evidence="10 11">
    <name type="scientific">Tritonibacter aquimaris</name>
    <dbReference type="NCBI Taxonomy" id="2663379"/>
    <lineage>
        <taxon>Bacteria</taxon>
        <taxon>Pseudomonadati</taxon>
        <taxon>Pseudomonadota</taxon>
        <taxon>Alphaproteobacteria</taxon>
        <taxon>Rhodobacterales</taxon>
        <taxon>Paracoccaceae</taxon>
        <taxon>Tritonibacter</taxon>
    </lineage>
</organism>
<evidence type="ECO:0000256" key="7">
    <source>
        <dbReference type="ARBA" id="ARBA00023136"/>
    </source>
</evidence>
<dbReference type="Pfam" id="PF04143">
    <property type="entry name" value="Sulf_transp"/>
    <property type="match status" value="1"/>
</dbReference>
<sequence>MESDYLWGALGGGMIGLAGAILLLGNGRIMGASGILGGLLTPASNPKLLLERAVFVLAVIAVPALLHFGANIDQAAHVTNNIPMLIAAGLLVGAGTRLANGCTSGHGVCGMSRLSIRGIVATLIYIGAGVLTVAALRHIFGALS</sequence>
<evidence type="ECO:0000256" key="6">
    <source>
        <dbReference type="ARBA" id="ARBA00022989"/>
    </source>
</evidence>
<evidence type="ECO:0000313" key="10">
    <source>
        <dbReference type="EMBL" id="MQY43029.1"/>
    </source>
</evidence>